<protein>
    <recommendedName>
        <fullName evidence="4">Viral late gene transcription factor 3 zinc ribbon domain-containing protein</fullName>
    </recommendedName>
</protein>
<sequence length="178" mass="18178">MVPPHARPSISHKFCLARTRASRSLPTVCGTAAAKLAAMQSRACLPGCGPLPGPAGAGRRRSGLLSSSGSVSRRTPAGRGGATGVRAVDGASAAAAVAAAADAALPPPQVTWQIVVGAVAGVTPFVVAGVEFGKRIVQQKKCEICGGSGLVMKNDYYVRCQGCGGFLPWQSWRRFFTG</sequence>
<reference evidence="3" key="1">
    <citation type="journal article" date="2012" name="Nat. Biotechnol.">
        <title>Reference genome sequence of the model plant Setaria.</title>
        <authorList>
            <person name="Bennetzen J.L."/>
            <person name="Schmutz J."/>
            <person name="Wang H."/>
            <person name="Percifield R."/>
            <person name="Hawkins J."/>
            <person name="Pontaroli A.C."/>
            <person name="Estep M."/>
            <person name="Feng L."/>
            <person name="Vaughn J.N."/>
            <person name="Grimwood J."/>
            <person name="Jenkins J."/>
            <person name="Barry K."/>
            <person name="Lindquist E."/>
            <person name="Hellsten U."/>
            <person name="Deshpande S."/>
            <person name="Wang X."/>
            <person name="Wu X."/>
            <person name="Mitros T."/>
            <person name="Triplett J."/>
            <person name="Yang X."/>
            <person name="Ye C.Y."/>
            <person name="Mauro-Herrera M."/>
            <person name="Wang L."/>
            <person name="Li P."/>
            <person name="Sharma M."/>
            <person name="Sharma R."/>
            <person name="Ronald P.C."/>
            <person name="Panaud O."/>
            <person name="Kellogg E.A."/>
            <person name="Brutnell T.P."/>
            <person name="Doust A.N."/>
            <person name="Tuskan G.A."/>
            <person name="Rokhsar D."/>
            <person name="Devos K.M."/>
        </authorList>
    </citation>
    <scope>NUCLEOTIDE SEQUENCE [LARGE SCALE GENOMIC DNA]</scope>
    <source>
        <strain evidence="3">cv. Yugu1</strain>
    </source>
</reference>
<dbReference type="PANTHER" id="PTHR36809">
    <property type="entry name" value="TRANSMEMBRANE PROTEIN"/>
    <property type="match status" value="1"/>
</dbReference>
<reference evidence="2" key="2">
    <citation type="submission" date="2018-08" db="UniProtKB">
        <authorList>
            <consortium name="EnsemblPlants"/>
        </authorList>
    </citation>
    <scope>IDENTIFICATION</scope>
    <source>
        <strain evidence="2">Yugu1</strain>
    </source>
</reference>
<dbReference type="AlphaFoldDB" id="K3XMG4"/>
<dbReference type="Gramene" id="KQL07088">
    <property type="protein sequence ID" value="KQL07088"/>
    <property type="gene ID" value="SETIT_003087mg"/>
</dbReference>
<evidence type="ECO:0000313" key="3">
    <source>
        <dbReference type="Proteomes" id="UP000004995"/>
    </source>
</evidence>
<evidence type="ECO:0008006" key="4">
    <source>
        <dbReference type="Google" id="ProtNLM"/>
    </source>
</evidence>
<dbReference type="HOGENOM" id="CLU_129563_0_0_1"/>
<name>K3XMG4_SETIT</name>
<dbReference type="InParanoid" id="K3XMG4"/>
<dbReference type="EnsemblPlants" id="KQL07088">
    <property type="protein sequence ID" value="KQL07088"/>
    <property type="gene ID" value="SETIT_003087mg"/>
</dbReference>
<evidence type="ECO:0000256" key="1">
    <source>
        <dbReference type="SAM" id="MobiDB-lite"/>
    </source>
</evidence>
<dbReference type="OMA" id="CQGRISS"/>
<dbReference type="PANTHER" id="PTHR36809:SF1">
    <property type="entry name" value="TRANSMEMBRANE PROTEIN"/>
    <property type="match status" value="1"/>
</dbReference>
<proteinExistence type="predicted"/>
<dbReference type="EMBL" id="AGNK02003319">
    <property type="status" value="NOT_ANNOTATED_CDS"/>
    <property type="molecule type" value="Genomic_DNA"/>
</dbReference>
<feature type="compositionally biased region" description="Low complexity" evidence="1">
    <location>
        <begin position="63"/>
        <end position="77"/>
    </location>
</feature>
<dbReference type="STRING" id="4555.K3XMG4"/>
<dbReference type="eggNOG" id="ENOG502S4KC">
    <property type="taxonomic scope" value="Eukaryota"/>
</dbReference>
<organism evidence="2 3">
    <name type="scientific">Setaria italica</name>
    <name type="common">Foxtail millet</name>
    <name type="synonym">Panicum italicum</name>
    <dbReference type="NCBI Taxonomy" id="4555"/>
    <lineage>
        <taxon>Eukaryota</taxon>
        <taxon>Viridiplantae</taxon>
        <taxon>Streptophyta</taxon>
        <taxon>Embryophyta</taxon>
        <taxon>Tracheophyta</taxon>
        <taxon>Spermatophyta</taxon>
        <taxon>Magnoliopsida</taxon>
        <taxon>Liliopsida</taxon>
        <taxon>Poales</taxon>
        <taxon>Poaceae</taxon>
        <taxon>PACMAD clade</taxon>
        <taxon>Panicoideae</taxon>
        <taxon>Panicodae</taxon>
        <taxon>Paniceae</taxon>
        <taxon>Cenchrinae</taxon>
        <taxon>Setaria</taxon>
    </lineage>
</organism>
<keyword evidence="3" id="KW-1185">Reference proteome</keyword>
<accession>K3XMG4</accession>
<evidence type="ECO:0000313" key="2">
    <source>
        <dbReference type="EnsemblPlants" id="KQL07088"/>
    </source>
</evidence>
<dbReference type="Proteomes" id="UP000004995">
    <property type="component" value="Unassembled WGS sequence"/>
</dbReference>
<feature type="region of interest" description="Disordered" evidence="1">
    <location>
        <begin position="56"/>
        <end position="83"/>
    </location>
</feature>